<gene>
    <name evidence="4" type="ORF">AB6A40_006428</name>
</gene>
<dbReference type="Proteomes" id="UP001608902">
    <property type="component" value="Unassembled WGS sequence"/>
</dbReference>
<proteinExistence type="predicted"/>
<feature type="compositionally biased region" description="Low complexity" evidence="2">
    <location>
        <begin position="193"/>
        <end position="203"/>
    </location>
</feature>
<evidence type="ECO:0000313" key="5">
    <source>
        <dbReference type="Proteomes" id="UP001608902"/>
    </source>
</evidence>
<name>A0ABD6ENJ5_9BILA</name>
<dbReference type="SMART" id="SM00355">
    <property type="entry name" value="ZnF_C2H2"/>
    <property type="match status" value="4"/>
</dbReference>
<evidence type="ECO:0000313" key="4">
    <source>
        <dbReference type="EMBL" id="MFH4979719.1"/>
    </source>
</evidence>
<keyword evidence="1" id="KW-0479">Metal-binding</keyword>
<reference evidence="4 5" key="1">
    <citation type="submission" date="2024-08" db="EMBL/GenBank/DDBJ databases">
        <title>Gnathostoma spinigerum genome.</title>
        <authorList>
            <person name="Gonzalez-Bertolin B."/>
            <person name="Monzon S."/>
            <person name="Zaballos A."/>
            <person name="Jimenez P."/>
            <person name="Dekumyoy P."/>
            <person name="Varona S."/>
            <person name="Cuesta I."/>
            <person name="Sumanam S."/>
            <person name="Adisakwattana P."/>
            <person name="Gasser R.B."/>
            <person name="Hernandez-Gonzalez A."/>
            <person name="Young N.D."/>
            <person name="Perteguer M.J."/>
        </authorList>
    </citation>
    <scope>NUCLEOTIDE SEQUENCE [LARGE SCALE GENOMIC DNA]</scope>
    <source>
        <strain evidence="4">AL3</strain>
        <tissue evidence="4">Liver</tissue>
    </source>
</reference>
<evidence type="ECO:0000256" key="2">
    <source>
        <dbReference type="SAM" id="MobiDB-lite"/>
    </source>
</evidence>
<keyword evidence="5" id="KW-1185">Reference proteome</keyword>
<accession>A0ABD6ENJ5</accession>
<organism evidence="4 5">
    <name type="scientific">Gnathostoma spinigerum</name>
    <dbReference type="NCBI Taxonomy" id="75299"/>
    <lineage>
        <taxon>Eukaryota</taxon>
        <taxon>Metazoa</taxon>
        <taxon>Ecdysozoa</taxon>
        <taxon>Nematoda</taxon>
        <taxon>Chromadorea</taxon>
        <taxon>Rhabditida</taxon>
        <taxon>Spirurina</taxon>
        <taxon>Gnathostomatomorpha</taxon>
        <taxon>Gnathostomatoidea</taxon>
        <taxon>Gnathostomatidae</taxon>
        <taxon>Gnathostoma</taxon>
    </lineage>
</organism>
<dbReference type="GO" id="GO:0008270">
    <property type="term" value="F:zinc ion binding"/>
    <property type="evidence" value="ECO:0007669"/>
    <property type="project" value="UniProtKB-KW"/>
</dbReference>
<protein>
    <recommendedName>
        <fullName evidence="3">C2H2-type domain-containing protein</fullName>
    </recommendedName>
</protein>
<dbReference type="PROSITE" id="PS00028">
    <property type="entry name" value="ZINC_FINGER_C2H2_1"/>
    <property type="match status" value="1"/>
</dbReference>
<feature type="compositionally biased region" description="Low complexity" evidence="2">
    <location>
        <begin position="216"/>
        <end position="227"/>
    </location>
</feature>
<dbReference type="InterPro" id="IPR013087">
    <property type="entry name" value="Znf_C2H2_type"/>
</dbReference>
<feature type="compositionally biased region" description="Polar residues" evidence="2">
    <location>
        <begin position="204"/>
        <end position="214"/>
    </location>
</feature>
<dbReference type="EMBL" id="JBGFUD010004564">
    <property type="protein sequence ID" value="MFH4979719.1"/>
    <property type="molecule type" value="Genomic_DNA"/>
</dbReference>
<keyword evidence="1" id="KW-0863">Zinc-finger</keyword>
<feature type="compositionally biased region" description="Polar residues" evidence="2">
    <location>
        <begin position="238"/>
        <end position="272"/>
    </location>
</feature>
<sequence>MVISSLDARSSCGTFDQPSLQTNNLTVTGDHPLFSPMDLSLDQNLLYYHLQRAFGKSLLQALSPELQSSSLCFSPQLPQINTDSNIWTSAALADVLQYTINARLPQMPHLSSAQLAPLLAYYQQSTLDPKDPPVIPTSASLAYYVNLNNSLLRPSPTPAMVNTTNIPLNDLYQLLYKQTASTTKAASDEDSPSRSSSFPIHSDTVINSSGSADHQSPITFSSSSITPLALPTKKIVSKNESQPSSSTDVMRSDVTDTSVDPSHQQSPVTLSSHSATVVYPTCKKIKVEENSSQAEAGTSQLEDETCDDERDETYVDVESMDDEICTKKQRKAHIEFYRKLKSLRLRGDELECHLCGEKILNTEHSIRTHVHRHSSTALFRCRMCGAHAQERTAIFAHIHSSHPNREPSSGFEDRRDMTHLASILVQCFPRTTLKTRATYMETIDRICRQSEDKSMSKIVCDLCSKIIPTQKASVSRHARTHPSYRCKQCKTTCSSKEEMTEHCSHSHEVFEPKQGCDYNVCNANEVMSAVLRKCFPAFFASSSPLRSGRVGLRKIRCRYSTASGDRTINCSNSYSFCARR</sequence>
<keyword evidence="1" id="KW-0862">Zinc</keyword>
<feature type="domain" description="C2H2-type" evidence="3">
    <location>
        <begin position="379"/>
        <end position="407"/>
    </location>
</feature>
<dbReference type="PROSITE" id="PS50157">
    <property type="entry name" value="ZINC_FINGER_C2H2_2"/>
    <property type="match status" value="1"/>
</dbReference>
<dbReference type="AlphaFoldDB" id="A0ABD6ENJ5"/>
<comment type="caution">
    <text evidence="4">The sequence shown here is derived from an EMBL/GenBank/DDBJ whole genome shotgun (WGS) entry which is preliminary data.</text>
</comment>
<evidence type="ECO:0000259" key="3">
    <source>
        <dbReference type="PROSITE" id="PS50157"/>
    </source>
</evidence>
<evidence type="ECO:0000256" key="1">
    <source>
        <dbReference type="PROSITE-ProRule" id="PRU00042"/>
    </source>
</evidence>
<feature type="region of interest" description="Disordered" evidence="2">
    <location>
        <begin position="183"/>
        <end position="272"/>
    </location>
</feature>